<dbReference type="EMBL" id="JAMKFB020000013">
    <property type="protein sequence ID" value="KAL0177916.1"/>
    <property type="molecule type" value="Genomic_DNA"/>
</dbReference>
<sequence length="65" mass="7331">MTRTLPTSPTTHTIEYNAVMMIATITGVELLSSSAVLSHLELFMFTRLELLLKFRQNTLLFDITG</sequence>
<name>A0ABD0PZA5_CIRMR</name>
<organism evidence="1 2">
    <name type="scientific">Cirrhinus mrigala</name>
    <name type="common">Mrigala</name>
    <dbReference type="NCBI Taxonomy" id="683832"/>
    <lineage>
        <taxon>Eukaryota</taxon>
        <taxon>Metazoa</taxon>
        <taxon>Chordata</taxon>
        <taxon>Craniata</taxon>
        <taxon>Vertebrata</taxon>
        <taxon>Euteleostomi</taxon>
        <taxon>Actinopterygii</taxon>
        <taxon>Neopterygii</taxon>
        <taxon>Teleostei</taxon>
        <taxon>Ostariophysi</taxon>
        <taxon>Cypriniformes</taxon>
        <taxon>Cyprinidae</taxon>
        <taxon>Labeoninae</taxon>
        <taxon>Labeonini</taxon>
        <taxon>Cirrhinus</taxon>
    </lineage>
</organism>
<dbReference type="Proteomes" id="UP001529510">
    <property type="component" value="Unassembled WGS sequence"/>
</dbReference>
<evidence type="ECO:0008006" key="3">
    <source>
        <dbReference type="Google" id="ProtNLM"/>
    </source>
</evidence>
<evidence type="ECO:0000313" key="1">
    <source>
        <dbReference type="EMBL" id="KAL0177916.1"/>
    </source>
</evidence>
<feature type="non-terminal residue" evidence="1">
    <location>
        <position position="65"/>
    </location>
</feature>
<dbReference type="AlphaFoldDB" id="A0ABD0PZA5"/>
<proteinExistence type="predicted"/>
<accession>A0ABD0PZA5</accession>
<evidence type="ECO:0000313" key="2">
    <source>
        <dbReference type="Proteomes" id="UP001529510"/>
    </source>
</evidence>
<keyword evidence="2" id="KW-1185">Reference proteome</keyword>
<reference evidence="1 2" key="1">
    <citation type="submission" date="2024-05" db="EMBL/GenBank/DDBJ databases">
        <title>Genome sequencing and assembly of Indian major carp, Cirrhinus mrigala (Hamilton, 1822).</title>
        <authorList>
            <person name="Mohindra V."/>
            <person name="Chowdhury L.M."/>
            <person name="Lal K."/>
            <person name="Jena J.K."/>
        </authorList>
    </citation>
    <scope>NUCLEOTIDE SEQUENCE [LARGE SCALE GENOMIC DNA]</scope>
    <source>
        <strain evidence="1">CM1030</strain>
        <tissue evidence="1">Blood</tissue>
    </source>
</reference>
<protein>
    <recommendedName>
        <fullName evidence="3">NADH dehydrogenase subunit 4L</fullName>
    </recommendedName>
</protein>
<comment type="caution">
    <text evidence="1">The sequence shown here is derived from an EMBL/GenBank/DDBJ whole genome shotgun (WGS) entry which is preliminary data.</text>
</comment>
<gene>
    <name evidence="1" type="ORF">M9458_026810</name>
</gene>